<evidence type="ECO:0000259" key="6">
    <source>
        <dbReference type="Pfam" id="PF00270"/>
    </source>
</evidence>
<reference evidence="7 8" key="1">
    <citation type="submission" date="2017-01" db="EMBL/GenBank/DDBJ databases">
        <title>Genome sequence of Rhodovulum viride JA756.</title>
        <authorList>
            <person name="Lakshmi K.V."/>
            <person name="Tushar L.D."/>
            <person name="Sasikala C."/>
            <person name="Venkataramana C."/>
        </authorList>
    </citation>
    <scope>NUCLEOTIDE SEQUENCE [LARGE SCALE GENOMIC DNA]</scope>
    <source>
        <strain evidence="7 8">JA756</strain>
    </source>
</reference>
<evidence type="ECO:0000256" key="2">
    <source>
        <dbReference type="ARBA" id="ARBA00023125"/>
    </source>
</evidence>
<evidence type="ECO:0000256" key="3">
    <source>
        <dbReference type="ARBA" id="ARBA00023235"/>
    </source>
</evidence>
<sequence length="338" mass="36031">MAPKGPVARGLDQLEKALGKSAHVIGHNILRPDIEHLLAARPRLDRATAFAAIETLLAGQVCGARVGPVLDTLSDPKAGWSMAYALAWIAVAGGESVMPPWVRASFPQAGLILCDISCGDDACAWYATKNDPVAALRSWFGFDGFRPQPVDCDGTPLQQPIVAEVMRHANVLGILPTGTGKSVCYQVSALSLYEKTGALTVVISPLVVLMADQYQVPDLTSVNLSCDGRLRDGNATLGAIAAAKVGDPVTLHLQGGKWRILDGQGRVLGCMARTWAPPEGTGTVSGRGGAVIRWRKTDNDEAFQTCIRRDEWETILPELVFRRQDLLASGNPARPGPP</sequence>
<dbReference type="InterPro" id="IPR011545">
    <property type="entry name" value="DEAD/DEAH_box_helicase_dom"/>
</dbReference>
<gene>
    <name evidence="7" type="ORF">BYZ73_06280</name>
</gene>
<comment type="similarity">
    <text evidence="1">Belongs to the helicase family. RecQ subfamily.</text>
</comment>
<organism evidence="7 8">
    <name type="scientific">Rhodovulum viride</name>
    <dbReference type="NCBI Taxonomy" id="1231134"/>
    <lineage>
        <taxon>Bacteria</taxon>
        <taxon>Pseudomonadati</taxon>
        <taxon>Pseudomonadota</taxon>
        <taxon>Alphaproteobacteria</taxon>
        <taxon>Rhodobacterales</taxon>
        <taxon>Paracoccaceae</taxon>
        <taxon>Rhodovulum</taxon>
    </lineage>
</organism>
<dbReference type="Gene3D" id="3.40.50.300">
    <property type="entry name" value="P-loop containing nucleotide triphosphate hydrolases"/>
    <property type="match status" value="1"/>
</dbReference>
<protein>
    <recommendedName>
        <fullName evidence="5">DNA 3'-5' helicase</fullName>
        <ecNumber evidence="5">5.6.2.4</ecNumber>
    </recommendedName>
</protein>
<evidence type="ECO:0000313" key="7">
    <source>
        <dbReference type="EMBL" id="RAP41963.1"/>
    </source>
</evidence>
<dbReference type="PANTHER" id="PTHR13710:SF105">
    <property type="entry name" value="ATP-DEPENDENT DNA HELICASE Q1"/>
    <property type="match status" value="1"/>
</dbReference>
<dbReference type="Proteomes" id="UP000248659">
    <property type="component" value="Unassembled WGS sequence"/>
</dbReference>
<comment type="catalytic activity">
    <reaction evidence="4">
        <text>Couples ATP hydrolysis with the unwinding of duplex DNA by translocating in the 3'-5' direction.</text>
        <dbReference type="EC" id="5.6.2.4"/>
    </reaction>
</comment>
<comment type="caution">
    <text evidence="7">The sequence shown here is derived from an EMBL/GenBank/DDBJ whole genome shotgun (WGS) entry which is preliminary data.</text>
</comment>
<name>A0ABX9DIK8_9RHOB</name>
<feature type="domain" description="DEAD/DEAH-box helicase" evidence="6">
    <location>
        <begin position="155"/>
        <end position="216"/>
    </location>
</feature>
<dbReference type="EC" id="5.6.2.4" evidence="5"/>
<evidence type="ECO:0000256" key="4">
    <source>
        <dbReference type="ARBA" id="ARBA00034617"/>
    </source>
</evidence>
<dbReference type="Pfam" id="PF00270">
    <property type="entry name" value="DEAD"/>
    <property type="match status" value="1"/>
</dbReference>
<evidence type="ECO:0000313" key="8">
    <source>
        <dbReference type="Proteomes" id="UP000248659"/>
    </source>
</evidence>
<accession>A0ABX9DIK8</accession>
<evidence type="ECO:0000256" key="1">
    <source>
        <dbReference type="ARBA" id="ARBA00005446"/>
    </source>
</evidence>
<dbReference type="SUPFAM" id="SSF52540">
    <property type="entry name" value="P-loop containing nucleoside triphosphate hydrolases"/>
    <property type="match status" value="1"/>
</dbReference>
<keyword evidence="8" id="KW-1185">Reference proteome</keyword>
<dbReference type="EMBL" id="MUAV01000006">
    <property type="protein sequence ID" value="RAP41963.1"/>
    <property type="molecule type" value="Genomic_DNA"/>
</dbReference>
<evidence type="ECO:0000256" key="5">
    <source>
        <dbReference type="ARBA" id="ARBA00034808"/>
    </source>
</evidence>
<keyword evidence="2" id="KW-0238">DNA-binding</keyword>
<keyword evidence="3" id="KW-0413">Isomerase</keyword>
<proteinExistence type="inferred from homology"/>
<dbReference type="PANTHER" id="PTHR13710">
    <property type="entry name" value="DNA HELICASE RECQ FAMILY MEMBER"/>
    <property type="match status" value="1"/>
</dbReference>
<dbReference type="InterPro" id="IPR027417">
    <property type="entry name" value="P-loop_NTPase"/>
</dbReference>